<evidence type="ECO:0000313" key="2">
    <source>
        <dbReference type="Proteomes" id="UP000342300"/>
    </source>
</evidence>
<accession>A0A6A7RQM9</accession>
<gene>
    <name evidence="1" type="ORF">CRU78_04035</name>
</gene>
<dbReference type="Proteomes" id="UP000342300">
    <property type="component" value="Unassembled WGS sequence"/>
</dbReference>
<dbReference type="EMBL" id="PDHS01000084">
    <property type="protein sequence ID" value="MQM29748.1"/>
    <property type="molecule type" value="Genomic_DNA"/>
</dbReference>
<name>A0A6A7RQM9_9PROT</name>
<evidence type="ECO:0000313" key="1">
    <source>
        <dbReference type="EMBL" id="MQM29748.1"/>
    </source>
</evidence>
<proteinExistence type="predicted"/>
<protein>
    <submittedName>
        <fullName evidence="1">Uncharacterized protein</fullName>
    </submittedName>
</protein>
<dbReference type="AlphaFoldDB" id="A0A6A7RQM9"/>
<reference evidence="1 2" key="1">
    <citation type="submission" date="2017-09" db="EMBL/GenBank/DDBJ databases">
        <title>Metagenomic Analysis Reveals Denitrifying Candidatus Accumulibacter and Flanking Population as a Source of N2O.</title>
        <authorList>
            <person name="Gao H."/>
            <person name="Mao Y."/>
            <person name="Zhao X."/>
            <person name="Liu W.-T."/>
            <person name="Zhang T."/>
            <person name="Wells G."/>
        </authorList>
    </citation>
    <scope>NUCLEOTIDE SEQUENCE [LARGE SCALE GENOMIC DNA]</scope>
    <source>
        <strain evidence="1">CANDO_2_IC</strain>
    </source>
</reference>
<organism evidence="1 2">
    <name type="scientific">Candidatus Accumulibacter phosphatis</name>
    <dbReference type="NCBI Taxonomy" id="327160"/>
    <lineage>
        <taxon>Bacteria</taxon>
        <taxon>Pseudomonadati</taxon>
        <taxon>Pseudomonadota</taxon>
        <taxon>Betaproteobacteria</taxon>
        <taxon>Candidatus Accumulibacter</taxon>
    </lineage>
</organism>
<comment type="caution">
    <text evidence="1">The sequence shown here is derived from an EMBL/GenBank/DDBJ whole genome shotgun (WGS) entry which is preliminary data.</text>
</comment>
<sequence length="185" mass="19429">MNHRLLDYQPPLDALEQALDAPGSVAGWSSAHEMRVAAELLEHADEGVLESYLDGMIGGADGRAVASDVRAALAGILGRIGRPLLRQAGATPRLSAGRIFALELEGLSPEDQAFEVARHFGRFAADAARRASRATGTASAQLVARRAAAAAAQEFAPGLAPTNPGSRPSTGTWFRRGRQLVVLNP</sequence>